<reference evidence="2 3" key="1">
    <citation type="submission" date="2016-11" db="EMBL/GenBank/DDBJ databases">
        <authorList>
            <person name="Jaros S."/>
            <person name="Januszkiewicz K."/>
            <person name="Wedrychowicz H."/>
        </authorList>
    </citation>
    <scope>NUCLEOTIDE SEQUENCE [LARGE SCALE GENOMIC DNA]</scope>
    <source>
        <strain evidence="2 3">KHT3</strain>
    </source>
</reference>
<dbReference type="EMBL" id="FRBD01000001">
    <property type="protein sequence ID" value="SHK29323.1"/>
    <property type="molecule type" value="Genomic_DNA"/>
</dbReference>
<dbReference type="InterPro" id="IPR029044">
    <property type="entry name" value="Nucleotide-diphossugar_trans"/>
</dbReference>
<dbReference type="CDD" id="cd00761">
    <property type="entry name" value="Glyco_tranf_GTA_type"/>
    <property type="match status" value="1"/>
</dbReference>
<dbReference type="InterPro" id="IPR050834">
    <property type="entry name" value="Glycosyltransf_2"/>
</dbReference>
<keyword evidence="2" id="KW-0808">Transferase</keyword>
<feature type="domain" description="Glycosyltransferase 2-like" evidence="1">
    <location>
        <begin position="9"/>
        <end position="171"/>
    </location>
</feature>
<name>A0A1M6RA19_XYLRU</name>
<evidence type="ECO:0000259" key="1">
    <source>
        <dbReference type="Pfam" id="PF00535"/>
    </source>
</evidence>
<dbReference type="GO" id="GO:0016740">
    <property type="term" value="F:transferase activity"/>
    <property type="evidence" value="ECO:0007669"/>
    <property type="project" value="UniProtKB-KW"/>
</dbReference>
<evidence type="ECO:0000313" key="3">
    <source>
        <dbReference type="Proteomes" id="UP000184130"/>
    </source>
</evidence>
<dbReference type="AlphaFoldDB" id="A0A1M6RA19"/>
<dbReference type="SUPFAM" id="SSF53448">
    <property type="entry name" value="Nucleotide-diphospho-sugar transferases"/>
    <property type="match status" value="1"/>
</dbReference>
<evidence type="ECO:0000313" key="2">
    <source>
        <dbReference type="EMBL" id="SHK29323.1"/>
    </source>
</evidence>
<gene>
    <name evidence="2" type="ORF">SAMN05216463_101157</name>
</gene>
<dbReference type="Proteomes" id="UP000184130">
    <property type="component" value="Unassembled WGS sequence"/>
</dbReference>
<dbReference type="RefSeq" id="WP_073203813.1">
    <property type="nucleotide sequence ID" value="NZ_FRBD01000001.1"/>
</dbReference>
<dbReference type="PANTHER" id="PTHR43685:SF2">
    <property type="entry name" value="GLYCOSYLTRANSFERASE 2-LIKE DOMAIN-CONTAINING PROTEIN"/>
    <property type="match status" value="1"/>
</dbReference>
<sequence>MNSNTGKVSAVITTHNRLGLLKRAIDSVLSQTYANIECIVVSDASTDGTDEYCKSRDDIRFISIPKSDSHGGNHARNLGIRAASGEYVAFLDDDDAWLPTKIEKQVVLLKEKSCECVYCLRKKQVYINNKLIKVFPETTKYAFEGDLSKKVFRHFITSTSCILAKKSLLEEIGGFDENLLKIQEYELLIRIAQKTEIYYPHNEMLVLFTKNLSDKARISNDPKRLPVAKKYIEKKHSELLRQAGLLNRFLHYAWMWKALYISARMAGDNPNRIKYGVYYRLAYPIKLFFEKLS</sequence>
<proteinExistence type="predicted"/>
<dbReference type="Pfam" id="PF00535">
    <property type="entry name" value="Glycos_transf_2"/>
    <property type="match status" value="1"/>
</dbReference>
<accession>A0A1M6RA19</accession>
<dbReference type="InterPro" id="IPR001173">
    <property type="entry name" value="Glyco_trans_2-like"/>
</dbReference>
<dbReference type="OrthoDB" id="6307329at2"/>
<dbReference type="Gene3D" id="3.90.550.10">
    <property type="entry name" value="Spore Coat Polysaccharide Biosynthesis Protein SpsA, Chain A"/>
    <property type="match status" value="1"/>
</dbReference>
<protein>
    <submittedName>
        <fullName evidence="2">Glycosyltransferase, GT2 family</fullName>
    </submittedName>
</protein>
<organism evidence="2 3">
    <name type="scientific">Xylanibacter ruminicola</name>
    <name type="common">Prevotella ruminicola</name>
    <dbReference type="NCBI Taxonomy" id="839"/>
    <lineage>
        <taxon>Bacteria</taxon>
        <taxon>Pseudomonadati</taxon>
        <taxon>Bacteroidota</taxon>
        <taxon>Bacteroidia</taxon>
        <taxon>Bacteroidales</taxon>
        <taxon>Prevotellaceae</taxon>
        <taxon>Xylanibacter</taxon>
    </lineage>
</organism>
<dbReference type="PANTHER" id="PTHR43685">
    <property type="entry name" value="GLYCOSYLTRANSFERASE"/>
    <property type="match status" value="1"/>
</dbReference>